<evidence type="ECO:0000256" key="8">
    <source>
        <dbReference type="ARBA" id="ARBA00023170"/>
    </source>
</evidence>
<protein>
    <submittedName>
        <fullName evidence="14">TonB-dependent receptor</fullName>
    </submittedName>
</protein>
<dbReference type="PROSITE" id="PS52016">
    <property type="entry name" value="TONB_DEPENDENT_REC_3"/>
    <property type="match status" value="1"/>
</dbReference>
<evidence type="ECO:0000256" key="5">
    <source>
        <dbReference type="ARBA" id="ARBA00022729"/>
    </source>
</evidence>
<keyword evidence="15" id="KW-1185">Reference proteome</keyword>
<dbReference type="InterPro" id="IPR037066">
    <property type="entry name" value="Plug_dom_sf"/>
</dbReference>
<comment type="similarity">
    <text evidence="10 11">Belongs to the TonB-dependent receptor family.</text>
</comment>
<evidence type="ECO:0000256" key="2">
    <source>
        <dbReference type="ARBA" id="ARBA00022448"/>
    </source>
</evidence>
<evidence type="ECO:0000256" key="3">
    <source>
        <dbReference type="ARBA" id="ARBA00022452"/>
    </source>
</evidence>
<dbReference type="SUPFAM" id="SSF49464">
    <property type="entry name" value="Carboxypeptidase regulatory domain-like"/>
    <property type="match status" value="1"/>
</dbReference>
<dbReference type="PANTHER" id="PTHR30069:SF29">
    <property type="entry name" value="HEMOGLOBIN AND HEMOGLOBIN-HAPTOGLOBIN-BINDING PROTEIN 1-RELATED"/>
    <property type="match status" value="1"/>
</dbReference>
<dbReference type="Gene3D" id="2.40.170.20">
    <property type="entry name" value="TonB-dependent receptor, beta-barrel domain"/>
    <property type="match status" value="1"/>
</dbReference>
<keyword evidence="2 10" id="KW-0813">Transport</keyword>
<dbReference type="InterPro" id="IPR000531">
    <property type="entry name" value="Beta-barrel_TonB"/>
</dbReference>
<dbReference type="RefSeq" id="WP_229962567.1">
    <property type="nucleotide sequence ID" value="NZ_JAJJWI010000026.1"/>
</dbReference>
<gene>
    <name evidence="14" type="ORF">ACFSKU_02825</name>
</gene>
<evidence type="ECO:0000259" key="13">
    <source>
        <dbReference type="Pfam" id="PF07715"/>
    </source>
</evidence>
<organism evidence="14 15">
    <name type="scientific">Pontibacter silvestris</name>
    <dbReference type="NCBI Taxonomy" id="2305183"/>
    <lineage>
        <taxon>Bacteria</taxon>
        <taxon>Pseudomonadati</taxon>
        <taxon>Bacteroidota</taxon>
        <taxon>Cytophagia</taxon>
        <taxon>Cytophagales</taxon>
        <taxon>Hymenobacteraceae</taxon>
        <taxon>Pontibacter</taxon>
    </lineage>
</organism>
<proteinExistence type="inferred from homology"/>
<dbReference type="Proteomes" id="UP001597369">
    <property type="component" value="Unassembled WGS sequence"/>
</dbReference>
<feature type="domain" description="TonB-dependent receptor-like beta-barrel" evidence="12">
    <location>
        <begin position="321"/>
        <end position="755"/>
    </location>
</feature>
<keyword evidence="4 10" id="KW-0812">Transmembrane</keyword>
<evidence type="ECO:0000256" key="10">
    <source>
        <dbReference type="PROSITE-ProRule" id="PRU01360"/>
    </source>
</evidence>
<accession>A0ABW4WTZ2</accession>
<keyword evidence="3 10" id="KW-1134">Transmembrane beta strand</keyword>
<comment type="caution">
    <text evidence="14">The sequence shown here is derived from an EMBL/GenBank/DDBJ whole genome shotgun (WGS) entry which is preliminary data.</text>
</comment>
<evidence type="ECO:0000256" key="9">
    <source>
        <dbReference type="ARBA" id="ARBA00023237"/>
    </source>
</evidence>
<dbReference type="Gene3D" id="2.170.130.10">
    <property type="entry name" value="TonB-dependent receptor, plug domain"/>
    <property type="match status" value="1"/>
</dbReference>
<sequence length="783" mass="88581">MKRHILYSFILFLLPLGLKAQKNDCSISGIVRSQEGKALHQLYVYLQNSSYFTETAVDGSYKLSVPAGEYYIICSGLGYEKKIVPVTLKPGQKLEYDFTLALEPDMVFEEVEIVGKSALQDVKESAYNVVAVDAKALHNTTMDVSQALERVSGVRVRQTGGVGSEVNLSLNGFSGRHVKFFIDGVPMEGFGSAFQINNLPVNMAERIEVYKGVVPISFGSDALGGAINIVTNDRTNSFLDASYSFGSFNTHKSYVNAGYTSKSGFTANINAFQNYSDNNYWVSAKILDLEGNLFLPEKQRVRRFHDKYHNETVIAKFGVVNKPFADRLLLGFTWGNEYDEIQHPADMSFAYGERFKTAETLMPSLLYTKSNLFAKNLNVSLSANYNFGGAMNVDTARVRYNWLGEHIERKNRGELAYSLYKYHNRNGAANANLTYTFLGKHAFTLNNVLSTFSRTGHNEAEPSPIDDYPRETIKNVLGVGYKFDYSEKWSTSFFLKHYKNTVNTYADPDGGSDYQNFKLTTENDGYGVASTYFLRENLQLKASYEKTYRLPTGRELFGSGDGVEVGNVSLSPENSDNFNLGLNYSFIINDKHAFTVDGSFIYRNIKDYIRREISQTRGTAQSINEGLVRNMGVDAEVRYSYGKLFTIGGTVAFQDIRNKLKYQNNRTVVSTTYNDRVPNVPYLYGNGDFTFFLNDAFRKGNTLSLSYNLLYVHQFYYDWPSYGGITIPTQLSHDLYFTYGLKQGRYNLSLECKNILNEDLYDNYSLQRPGRSFSAKVRYFISK</sequence>
<dbReference type="Pfam" id="PF00593">
    <property type="entry name" value="TonB_dep_Rec_b-barrel"/>
    <property type="match status" value="1"/>
</dbReference>
<feature type="domain" description="TonB-dependent receptor plug" evidence="13">
    <location>
        <begin position="122"/>
        <end position="226"/>
    </location>
</feature>
<dbReference type="Gene3D" id="2.60.40.1120">
    <property type="entry name" value="Carboxypeptidase-like, regulatory domain"/>
    <property type="match status" value="1"/>
</dbReference>
<keyword evidence="6 11" id="KW-0798">TonB box</keyword>
<dbReference type="InterPro" id="IPR008969">
    <property type="entry name" value="CarboxyPept-like_regulatory"/>
</dbReference>
<dbReference type="InterPro" id="IPR036942">
    <property type="entry name" value="Beta-barrel_TonB_sf"/>
</dbReference>
<evidence type="ECO:0000256" key="4">
    <source>
        <dbReference type="ARBA" id="ARBA00022692"/>
    </source>
</evidence>
<evidence type="ECO:0000256" key="11">
    <source>
        <dbReference type="RuleBase" id="RU003357"/>
    </source>
</evidence>
<evidence type="ECO:0000256" key="1">
    <source>
        <dbReference type="ARBA" id="ARBA00004571"/>
    </source>
</evidence>
<keyword evidence="8 14" id="KW-0675">Receptor</keyword>
<reference evidence="15" key="1">
    <citation type="journal article" date="2019" name="Int. J. Syst. Evol. Microbiol.">
        <title>The Global Catalogue of Microorganisms (GCM) 10K type strain sequencing project: providing services to taxonomists for standard genome sequencing and annotation.</title>
        <authorList>
            <consortium name="The Broad Institute Genomics Platform"/>
            <consortium name="The Broad Institute Genome Sequencing Center for Infectious Disease"/>
            <person name="Wu L."/>
            <person name="Ma J."/>
        </authorList>
    </citation>
    <scope>NUCLEOTIDE SEQUENCE [LARGE SCALE GENOMIC DNA]</scope>
    <source>
        <strain evidence="15">JCM 16545</strain>
    </source>
</reference>
<keyword evidence="9 10" id="KW-0998">Cell outer membrane</keyword>
<dbReference type="SUPFAM" id="SSF56935">
    <property type="entry name" value="Porins"/>
    <property type="match status" value="1"/>
</dbReference>
<evidence type="ECO:0000256" key="7">
    <source>
        <dbReference type="ARBA" id="ARBA00023136"/>
    </source>
</evidence>
<dbReference type="InterPro" id="IPR039426">
    <property type="entry name" value="TonB-dep_rcpt-like"/>
</dbReference>
<evidence type="ECO:0000313" key="15">
    <source>
        <dbReference type="Proteomes" id="UP001597369"/>
    </source>
</evidence>
<keyword evidence="5" id="KW-0732">Signal</keyword>
<keyword evidence="7 10" id="KW-0472">Membrane</keyword>
<dbReference type="Pfam" id="PF13620">
    <property type="entry name" value="CarboxypepD_reg"/>
    <property type="match status" value="1"/>
</dbReference>
<dbReference type="Pfam" id="PF07715">
    <property type="entry name" value="Plug"/>
    <property type="match status" value="1"/>
</dbReference>
<evidence type="ECO:0000256" key="6">
    <source>
        <dbReference type="ARBA" id="ARBA00023077"/>
    </source>
</evidence>
<dbReference type="EMBL" id="JBHUHV010000009">
    <property type="protein sequence ID" value="MFD2065801.1"/>
    <property type="molecule type" value="Genomic_DNA"/>
</dbReference>
<evidence type="ECO:0000259" key="12">
    <source>
        <dbReference type="Pfam" id="PF00593"/>
    </source>
</evidence>
<dbReference type="InterPro" id="IPR012910">
    <property type="entry name" value="Plug_dom"/>
</dbReference>
<name>A0ABW4WTZ2_9BACT</name>
<dbReference type="PANTHER" id="PTHR30069">
    <property type="entry name" value="TONB-DEPENDENT OUTER MEMBRANE RECEPTOR"/>
    <property type="match status" value="1"/>
</dbReference>
<evidence type="ECO:0000313" key="14">
    <source>
        <dbReference type="EMBL" id="MFD2065801.1"/>
    </source>
</evidence>
<comment type="subcellular location">
    <subcellularLocation>
        <location evidence="1 10">Cell outer membrane</location>
        <topology evidence="1 10">Multi-pass membrane protein</topology>
    </subcellularLocation>
</comment>